<evidence type="ECO:0000256" key="1">
    <source>
        <dbReference type="ARBA" id="ARBA00001933"/>
    </source>
</evidence>
<evidence type="ECO:0000313" key="8">
    <source>
        <dbReference type="Proteomes" id="UP000501058"/>
    </source>
</evidence>
<evidence type="ECO:0000256" key="5">
    <source>
        <dbReference type="ARBA" id="ARBA00037974"/>
    </source>
</evidence>
<comment type="cofactor">
    <cofactor evidence="1">
        <name>pyridoxal 5'-phosphate</name>
        <dbReference type="ChEBI" id="CHEBI:597326"/>
    </cofactor>
</comment>
<evidence type="ECO:0000256" key="3">
    <source>
        <dbReference type="ARBA" id="ARBA00022898"/>
    </source>
</evidence>
<keyword evidence="8" id="KW-1185">Reference proteome</keyword>
<name>A0A6G7Y5V1_9ACTN</name>
<dbReference type="Gene3D" id="3.90.1150.10">
    <property type="entry name" value="Aspartate Aminotransferase, domain 1"/>
    <property type="match status" value="1"/>
</dbReference>
<organism evidence="7 8">
    <name type="scientific">Propioniciclava coleopterorum</name>
    <dbReference type="NCBI Taxonomy" id="2714937"/>
    <lineage>
        <taxon>Bacteria</taxon>
        <taxon>Bacillati</taxon>
        <taxon>Actinomycetota</taxon>
        <taxon>Actinomycetes</taxon>
        <taxon>Propionibacteriales</taxon>
        <taxon>Propionibacteriaceae</taxon>
        <taxon>Propioniciclava</taxon>
    </lineage>
</organism>
<dbReference type="RefSeq" id="WP_166232929.1">
    <property type="nucleotide sequence ID" value="NZ_CP049865.1"/>
</dbReference>
<comment type="similarity">
    <text evidence="5">Belongs to the class-II pyridoxal-phosphate-dependent aminotransferase family. MalY/PatB cystathionine beta-lyase subfamily.</text>
</comment>
<dbReference type="InterPro" id="IPR051798">
    <property type="entry name" value="Class-II_PLP-Dep_Aminotrans"/>
</dbReference>
<dbReference type="InterPro" id="IPR004839">
    <property type="entry name" value="Aminotransferase_I/II_large"/>
</dbReference>
<dbReference type="EC" id="4.4.1.13" evidence="2"/>
<dbReference type="EMBL" id="CP049865">
    <property type="protein sequence ID" value="QIK71997.1"/>
    <property type="molecule type" value="Genomic_DNA"/>
</dbReference>
<dbReference type="InterPro" id="IPR015422">
    <property type="entry name" value="PyrdxlP-dep_Trfase_small"/>
</dbReference>
<keyword evidence="4" id="KW-0456">Lyase</keyword>
<evidence type="ECO:0000256" key="4">
    <source>
        <dbReference type="ARBA" id="ARBA00023239"/>
    </source>
</evidence>
<protein>
    <recommendedName>
        <fullName evidence="2">cysteine-S-conjugate beta-lyase</fullName>
        <ecNumber evidence="2">4.4.1.13</ecNumber>
    </recommendedName>
</protein>
<keyword evidence="3" id="KW-0663">Pyridoxal phosphate</keyword>
<dbReference type="Pfam" id="PF00155">
    <property type="entry name" value="Aminotran_1_2"/>
    <property type="match status" value="1"/>
</dbReference>
<dbReference type="AlphaFoldDB" id="A0A6G7Y5V1"/>
<dbReference type="SUPFAM" id="SSF53383">
    <property type="entry name" value="PLP-dependent transferases"/>
    <property type="match status" value="1"/>
</dbReference>
<accession>A0A6G7Y5V1</accession>
<dbReference type="KEGG" id="prv:G7070_06620"/>
<gene>
    <name evidence="7" type="ORF">G7070_06620</name>
</gene>
<reference evidence="7 8" key="1">
    <citation type="submission" date="2020-03" db="EMBL/GenBank/DDBJ databases">
        <title>Propioniciclava sp. nov., isolated from Hydrophilus acuminatus.</title>
        <authorList>
            <person name="Hyun D.-W."/>
            <person name="Bae J.-W."/>
        </authorList>
    </citation>
    <scope>NUCLEOTIDE SEQUENCE [LARGE SCALE GENOMIC DNA]</scope>
    <source>
        <strain evidence="7 8">HDW11</strain>
    </source>
</reference>
<dbReference type="InterPro" id="IPR015421">
    <property type="entry name" value="PyrdxlP-dep_Trfase_major"/>
</dbReference>
<proteinExistence type="inferred from homology"/>
<evidence type="ECO:0000259" key="6">
    <source>
        <dbReference type="Pfam" id="PF00155"/>
    </source>
</evidence>
<dbReference type="GO" id="GO:0008483">
    <property type="term" value="F:transaminase activity"/>
    <property type="evidence" value="ECO:0007669"/>
    <property type="project" value="UniProtKB-KW"/>
</dbReference>
<dbReference type="CDD" id="cd00609">
    <property type="entry name" value="AAT_like"/>
    <property type="match status" value="1"/>
</dbReference>
<dbReference type="GO" id="GO:0047804">
    <property type="term" value="F:cysteine-S-conjugate beta-lyase activity"/>
    <property type="evidence" value="ECO:0007669"/>
    <property type="project" value="UniProtKB-EC"/>
</dbReference>
<feature type="domain" description="Aminotransferase class I/classII large" evidence="6">
    <location>
        <begin position="37"/>
        <end position="382"/>
    </location>
</feature>
<dbReference type="Gene3D" id="3.40.640.10">
    <property type="entry name" value="Type I PLP-dependent aspartate aminotransferase-like (Major domain)"/>
    <property type="match status" value="1"/>
</dbReference>
<dbReference type="GO" id="GO:0030170">
    <property type="term" value="F:pyridoxal phosphate binding"/>
    <property type="evidence" value="ECO:0007669"/>
    <property type="project" value="InterPro"/>
</dbReference>
<dbReference type="InterPro" id="IPR015424">
    <property type="entry name" value="PyrdxlP-dep_Trfase"/>
</dbReference>
<dbReference type="PANTHER" id="PTHR43525:SF2">
    <property type="entry name" value="CYSTATHIONINE BETA-LYASE-RELATED"/>
    <property type="match status" value="1"/>
</dbReference>
<keyword evidence="7" id="KW-0808">Transferase</keyword>
<evidence type="ECO:0000313" key="7">
    <source>
        <dbReference type="EMBL" id="QIK71997.1"/>
    </source>
</evidence>
<sequence>MPTFDELDAITLAHLRATGATKWVREDSAIGAFTAEMDYGIAPQIVDALHREVDAGLFAYLPPRHKREMQRAVADYLRRRAGWDVPPARVNEMPDVIAVLQAAIEHFSEPGSRIIVPTPAYMPFLSVPPMMGREVIEVPMLTDDGVHYVNDLAGIERAFDEGGGLLVLCNPHNPTGRVFTTDELRALEEIVDRKGGRVFSDEIWLPLVFPGHQHVSYASLGPVAAGHTVTATAASKAFNLPGLKCAQLITSNDADQARWDEVGFLPMHGAANLGLVATTAAFDDADPWLADVLAYLRRNRDALEEFVAARLPHARVSHAEGTYIAWLDLRAYALDGSAQEFLLQRAGVMCSDGPACGRIGAGHVRFVFAMPHPLMMHTLDRIATALDAVGVRG</sequence>
<keyword evidence="7" id="KW-0032">Aminotransferase</keyword>
<dbReference type="Proteomes" id="UP000501058">
    <property type="component" value="Chromosome"/>
</dbReference>
<dbReference type="PANTHER" id="PTHR43525">
    <property type="entry name" value="PROTEIN MALY"/>
    <property type="match status" value="1"/>
</dbReference>
<evidence type="ECO:0000256" key="2">
    <source>
        <dbReference type="ARBA" id="ARBA00012224"/>
    </source>
</evidence>